<accession>A0A072V5J9</accession>
<reference evidence="3 5" key="1">
    <citation type="journal article" date="2011" name="Nature">
        <title>The Medicago genome provides insight into the evolution of rhizobial symbioses.</title>
        <authorList>
            <person name="Young N.D."/>
            <person name="Debelle F."/>
            <person name="Oldroyd G.E."/>
            <person name="Geurts R."/>
            <person name="Cannon S.B."/>
            <person name="Udvardi M.K."/>
            <person name="Benedito V.A."/>
            <person name="Mayer K.F."/>
            <person name="Gouzy J."/>
            <person name="Schoof H."/>
            <person name="Van de Peer Y."/>
            <person name="Proost S."/>
            <person name="Cook D.R."/>
            <person name="Meyers B.C."/>
            <person name="Spannagl M."/>
            <person name="Cheung F."/>
            <person name="De Mita S."/>
            <person name="Krishnakumar V."/>
            <person name="Gundlach H."/>
            <person name="Zhou S."/>
            <person name="Mudge J."/>
            <person name="Bharti A.K."/>
            <person name="Murray J.D."/>
            <person name="Naoumkina M.A."/>
            <person name="Rosen B."/>
            <person name="Silverstein K.A."/>
            <person name="Tang H."/>
            <person name="Rombauts S."/>
            <person name="Zhao P.X."/>
            <person name="Zhou P."/>
            <person name="Barbe V."/>
            <person name="Bardou P."/>
            <person name="Bechner M."/>
            <person name="Bellec A."/>
            <person name="Berger A."/>
            <person name="Berges H."/>
            <person name="Bidwell S."/>
            <person name="Bisseling T."/>
            <person name="Choisne N."/>
            <person name="Couloux A."/>
            <person name="Denny R."/>
            <person name="Deshpande S."/>
            <person name="Dai X."/>
            <person name="Doyle J.J."/>
            <person name="Dudez A.M."/>
            <person name="Farmer A.D."/>
            <person name="Fouteau S."/>
            <person name="Franken C."/>
            <person name="Gibelin C."/>
            <person name="Gish J."/>
            <person name="Goldstein S."/>
            <person name="Gonzalez A.J."/>
            <person name="Green P.J."/>
            <person name="Hallab A."/>
            <person name="Hartog M."/>
            <person name="Hua A."/>
            <person name="Humphray S.J."/>
            <person name="Jeong D.H."/>
            <person name="Jing Y."/>
            <person name="Jocker A."/>
            <person name="Kenton S.M."/>
            <person name="Kim D.J."/>
            <person name="Klee K."/>
            <person name="Lai H."/>
            <person name="Lang C."/>
            <person name="Lin S."/>
            <person name="Macmil S.L."/>
            <person name="Magdelenat G."/>
            <person name="Matthews L."/>
            <person name="McCorrison J."/>
            <person name="Monaghan E.L."/>
            <person name="Mun J.H."/>
            <person name="Najar F.Z."/>
            <person name="Nicholson C."/>
            <person name="Noirot C."/>
            <person name="O'Bleness M."/>
            <person name="Paule C.R."/>
            <person name="Poulain J."/>
            <person name="Prion F."/>
            <person name="Qin B."/>
            <person name="Qu C."/>
            <person name="Retzel E.F."/>
            <person name="Riddle C."/>
            <person name="Sallet E."/>
            <person name="Samain S."/>
            <person name="Samson N."/>
            <person name="Sanders I."/>
            <person name="Saurat O."/>
            <person name="Scarpelli C."/>
            <person name="Schiex T."/>
            <person name="Segurens B."/>
            <person name="Severin A.J."/>
            <person name="Sherrier D.J."/>
            <person name="Shi R."/>
            <person name="Sims S."/>
            <person name="Singer S.R."/>
            <person name="Sinharoy S."/>
            <person name="Sterck L."/>
            <person name="Viollet A."/>
            <person name="Wang B.B."/>
            <person name="Wang K."/>
            <person name="Wang M."/>
            <person name="Wang X."/>
            <person name="Warfsmann J."/>
            <person name="Weissenbach J."/>
            <person name="White D.D."/>
            <person name="White J.D."/>
            <person name="Wiley G.B."/>
            <person name="Wincker P."/>
            <person name="Xing Y."/>
            <person name="Yang L."/>
            <person name="Yao Z."/>
            <person name="Ying F."/>
            <person name="Zhai J."/>
            <person name="Zhou L."/>
            <person name="Zuber A."/>
            <person name="Denarie J."/>
            <person name="Dixon R.A."/>
            <person name="May G.D."/>
            <person name="Schwartz D.C."/>
            <person name="Rogers J."/>
            <person name="Quetier F."/>
            <person name="Town C.D."/>
            <person name="Roe B.A."/>
        </authorList>
    </citation>
    <scope>NUCLEOTIDE SEQUENCE [LARGE SCALE GENOMIC DNA]</scope>
    <source>
        <strain evidence="3">A17</strain>
        <strain evidence="4 5">cv. Jemalong A17</strain>
    </source>
</reference>
<dbReference type="EnsemblPlants" id="KEH33450">
    <property type="protein sequence ID" value="KEH33450"/>
    <property type="gene ID" value="MTR_3g037450"/>
</dbReference>
<dbReference type="AlphaFoldDB" id="A0A072V5J9"/>
<name>A0A072V5J9_MEDTR</name>
<evidence type="ECO:0000313" key="4">
    <source>
        <dbReference type="EnsemblPlants" id="KEH33450"/>
    </source>
</evidence>
<protein>
    <submittedName>
        <fullName evidence="3">Timing of cab expression 1/PRR response regulator 1, putative</fullName>
    </submittedName>
</protein>
<dbReference type="SUPFAM" id="SSF52172">
    <property type="entry name" value="CheY-like"/>
    <property type="match status" value="1"/>
</dbReference>
<dbReference type="EMBL" id="CM001219">
    <property type="protein sequence ID" value="KEH33450.1"/>
    <property type="molecule type" value="Genomic_DNA"/>
</dbReference>
<dbReference type="InterPro" id="IPR001789">
    <property type="entry name" value="Sig_transdc_resp-reg_receiver"/>
</dbReference>
<proteinExistence type="predicted"/>
<dbReference type="STRING" id="3880.A0A072V5J9"/>
<reference evidence="4" key="3">
    <citation type="submission" date="2015-04" db="UniProtKB">
        <authorList>
            <consortium name="EnsemblPlants"/>
        </authorList>
    </citation>
    <scope>IDENTIFICATION</scope>
    <source>
        <strain evidence="4">cv. Jemalong A17</strain>
    </source>
</reference>
<dbReference type="Gene3D" id="3.40.50.2300">
    <property type="match status" value="1"/>
</dbReference>
<evidence type="ECO:0000313" key="5">
    <source>
        <dbReference type="Proteomes" id="UP000002051"/>
    </source>
</evidence>
<evidence type="ECO:0000259" key="2">
    <source>
        <dbReference type="PROSITE" id="PS50110"/>
    </source>
</evidence>
<dbReference type="Proteomes" id="UP000002051">
    <property type="component" value="Chromosome 3"/>
</dbReference>
<sequence>MSAQDEVSVVVKCLKFGAAGYLVKPLPKIEILNLWRRRRKVFSSPLCVRGQDDERLCESRARFIES</sequence>
<dbReference type="InterPro" id="IPR011006">
    <property type="entry name" value="CheY-like_superfamily"/>
</dbReference>
<dbReference type="GO" id="GO:0000160">
    <property type="term" value="P:phosphorelay signal transduction system"/>
    <property type="evidence" value="ECO:0007669"/>
    <property type="project" value="InterPro"/>
</dbReference>
<organism evidence="3 5">
    <name type="scientific">Medicago truncatula</name>
    <name type="common">Barrel medic</name>
    <name type="synonym">Medicago tribuloides</name>
    <dbReference type="NCBI Taxonomy" id="3880"/>
    <lineage>
        <taxon>Eukaryota</taxon>
        <taxon>Viridiplantae</taxon>
        <taxon>Streptophyta</taxon>
        <taxon>Embryophyta</taxon>
        <taxon>Tracheophyta</taxon>
        <taxon>Spermatophyta</taxon>
        <taxon>Magnoliopsida</taxon>
        <taxon>eudicotyledons</taxon>
        <taxon>Gunneridae</taxon>
        <taxon>Pentapetalae</taxon>
        <taxon>rosids</taxon>
        <taxon>fabids</taxon>
        <taxon>Fabales</taxon>
        <taxon>Fabaceae</taxon>
        <taxon>Papilionoideae</taxon>
        <taxon>50 kb inversion clade</taxon>
        <taxon>NPAAA clade</taxon>
        <taxon>Hologalegina</taxon>
        <taxon>IRL clade</taxon>
        <taxon>Trifolieae</taxon>
        <taxon>Medicago</taxon>
    </lineage>
</organism>
<evidence type="ECO:0000313" key="3">
    <source>
        <dbReference type="EMBL" id="KEH33450.1"/>
    </source>
</evidence>
<comment type="caution">
    <text evidence="1">Lacks conserved residue(s) required for the propagation of feature annotation.</text>
</comment>
<feature type="domain" description="Response regulatory" evidence="2">
    <location>
        <begin position="1"/>
        <end position="39"/>
    </location>
</feature>
<dbReference type="HOGENOM" id="CLU_2834954_0_0_1"/>
<dbReference type="PROSITE" id="PS50110">
    <property type="entry name" value="RESPONSE_REGULATORY"/>
    <property type="match status" value="1"/>
</dbReference>
<evidence type="ECO:0000256" key="1">
    <source>
        <dbReference type="PROSITE-ProRule" id="PRU00169"/>
    </source>
</evidence>
<gene>
    <name evidence="3" type="ordered locus">MTR_3g037450</name>
</gene>
<keyword evidence="5" id="KW-1185">Reference proteome</keyword>
<reference evidence="3 5" key="2">
    <citation type="journal article" date="2014" name="BMC Genomics">
        <title>An improved genome release (version Mt4.0) for the model legume Medicago truncatula.</title>
        <authorList>
            <person name="Tang H."/>
            <person name="Krishnakumar V."/>
            <person name="Bidwell S."/>
            <person name="Rosen B."/>
            <person name="Chan A."/>
            <person name="Zhou S."/>
            <person name="Gentzbittel L."/>
            <person name="Childs K.L."/>
            <person name="Yandell M."/>
            <person name="Gundlach H."/>
            <person name="Mayer K.F."/>
            <person name="Schwartz D.C."/>
            <person name="Town C.D."/>
        </authorList>
    </citation>
    <scope>GENOME REANNOTATION</scope>
    <source>
        <strain evidence="3">A17</strain>
        <strain evidence="4 5">cv. Jemalong A17</strain>
    </source>
</reference>